<dbReference type="OrthoDB" id="5788338at2759"/>
<comment type="subunit">
    <text evidence="1">Collagen polypeptide chains are complexed within the cuticle by disulfide bonds and other types of covalent cross-links.</text>
</comment>
<dbReference type="AlphaFoldDB" id="A0A2A2JPH8"/>
<evidence type="ECO:0000256" key="2">
    <source>
        <dbReference type="ARBA" id="ARBA00022737"/>
    </source>
</evidence>
<feature type="transmembrane region" description="Helical" evidence="5">
    <location>
        <begin position="119"/>
        <end position="143"/>
    </location>
</feature>
<feature type="compositionally biased region" description="Basic and acidic residues" evidence="4">
    <location>
        <begin position="268"/>
        <end position="278"/>
    </location>
</feature>
<dbReference type="SMART" id="SM01088">
    <property type="entry name" value="Col_cuticle_N"/>
    <property type="match status" value="1"/>
</dbReference>
<name>A0A2A2JPH8_9BILA</name>
<dbReference type="GO" id="GO:0042302">
    <property type="term" value="F:structural constituent of cuticle"/>
    <property type="evidence" value="ECO:0007669"/>
    <property type="project" value="InterPro"/>
</dbReference>
<dbReference type="PANTHER" id="PTHR24637">
    <property type="entry name" value="COLLAGEN"/>
    <property type="match status" value="1"/>
</dbReference>
<dbReference type="Pfam" id="PF01484">
    <property type="entry name" value="Col_cuticle_N"/>
    <property type="match status" value="1"/>
</dbReference>
<keyword evidence="5" id="KW-1133">Transmembrane helix</keyword>
<sequence length="286" mass="31466">MSVSAVVKDVALASGQIFDHTQQVRTEIERFVDQFERNERHKEFDGILRASHSLVEAIETPVEALFEAGKMKKLISDVDALTERINALKEPKYKEEHDTYLEDIEKTQKHYLEVKAYRFVAYSAVAFSVVAVLSVCIPLPMVFNYVNGVKKTLNSEINFCKFSAKDIWNEVNYIKSAPAHNRTARQAYGDEPVVGNVNSGGGGSCSGCCQPGPAGPSGTPGRPGRPGKSPRKTTSVTLRASHPTTMQPMPTGTTSPEPQEMQAAMETQEPHPAEEAQDLKICVQIQ</sequence>
<keyword evidence="2" id="KW-0677">Repeat</keyword>
<dbReference type="STRING" id="2018661.A0A2A2JPH8"/>
<proteinExistence type="predicted"/>
<evidence type="ECO:0000313" key="7">
    <source>
        <dbReference type="EMBL" id="PAV63615.1"/>
    </source>
</evidence>
<evidence type="ECO:0000256" key="4">
    <source>
        <dbReference type="SAM" id="MobiDB-lite"/>
    </source>
</evidence>
<feature type="domain" description="Nematode cuticle collagen N-terminal" evidence="6">
    <location>
        <begin position="119"/>
        <end position="171"/>
    </location>
</feature>
<reference evidence="7 8" key="1">
    <citation type="journal article" date="2017" name="Curr. Biol.">
        <title>Genome architecture and evolution of a unichromosomal asexual nematode.</title>
        <authorList>
            <person name="Fradin H."/>
            <person name="Zegar C."/>
            <person name="Gutwein M."/>
            <person name="Lucas J."/>
            <person name="Kovtun M."/>
            <person name="Corcoran D."/>
            <person name="Baugh L.R."/>
            <person name="Kiontke K."/>
            <person name="Gunsalus K."/>
            <person name="Fitch D.H."/>
            <person name="Piano F."/>
        </authorList>
    </citation>
    <scope>NUCLEOTIDE SEQUENCE [LARGE SCALE GENOMIC DNA]</scope>
    <source>
        <strain evidence="7">PF1309</strain>
    </source>
</reference>
<feature type="compositionally biased region" description="Low complexity" evidence="4">
    <location>
        <begin position="212"/>
        <end position="222"/>
    </location>
</feature>
<gene>
    <name evidence="7" type="ORF">WR25_20867</name>
</gene>
<organism evidence="7 8">
    <name type="scientific">Diploscapter pachys</name>
    <dbReference type="NCBI Taxonomy" id="2018661"/>
    <lineage>
        <taxon>Eukaryota</taxon>
        <taxon>Metazoa</taxon>
        <taxon>Ecdysozoa</taxon>
        <taxon>Nematoda</taxon>
        <taxon>Chromadorea</taxon>
        <taxon>Rhabditida</taxon>
        <taxon>Rhabditina</taxon>
        <taxon>Rhabditomorpha</taxon>
        <taxon>Rhabditoidea</taxon>
        <taxon>Rhabditidae</taxon>
        <taxon>Diploscapter</taxon>
    </lineage>
</organism>
<comment type="caution">
    <text evidence="7">The sequence shown here is derived from an EMBL/GenBank/DDBJ whole genome shotgun (WGS) entry which is preliminary data.</text>
</comment>
<keyword evidence="3" id="KW-1015">Disulfide bond</keyword>
<evidence type="ECO:0000313" key="8">
    <source>
        <dbReference type="Proteomes" id="UP000218231"/>
    </source>
</evidence>
<dbReference type="InterPro" id="IPR002486">
    <property type="entry name" value="Col_cuticle_N"/>
</dbReference>
<keyword evidence="8" id="KW-1185">Reference proteome</keyword>
<dbReference type="Proteomes" id="UP000218231">
    <property type="component" value="Unassembled WGS sequence"/>
</dbReference>
<dbReference type="EMBL" id="LIAE01010300">
    <property type="protein sequence ID" value="PAV63615.1"/>
    <property type="molecule type" value="Genomic_DNA"/>
</dbReference>
<protein>
    <recommendedName>
        <fullName evidence="6">Nematode cuticle collagen N-terminal domain-containing protein</fullName>
    </recommendedName>
</protein>
<evidence type="ECO:0000259" key="6">
    <source>
        <dbReference type="SMART" id="SM01088"/>
    </source>
</evidence>
<evidence type="ECO:0000256" key="5">
    <source>
        <dbReference type="SAM" id="Phobius"/>
    </source>
</evidence>
<evidence type="ECO:0000256" key="1">
    <source>
        <dbReference type="ARBA" id="ARBA00011518"/>
    </source>
</evidence>
<dbReference type="PANTHER" id="PTHR24637:SF262">
    <property type="entry name" value="CUTICLE COLLAGEN 34-RELATED"/>
    <property type="match status" value="1"/>
</dbReference>
<keyword evidence="5" id="KW-0472">Membrane</keyword>
<evidence type="ECO:0000256" key="3">
    <source>
        <dbReference type="ARBA" id="ARBA00023157"/>
    </source>
</evidence>
<feature type="region of interest" description="Disordered" evidence="4">
    <location>
        <begin position="212"/>
        <end position="286"/>
    </location>
</feature>
<keyword evidence="5" id="KW-0812">Transmembrane</keyword>
<feature type="compositionally biased region" description="Low complexity" evidence="4">
    <location>
        <begin position="243"/>
        <end position="256"/>
    </location>
</feature>
<accession>A0A2A2JPH8</accession>